<dbReference type="SMART" id="SM00062">
    <property type="entry name" value="PBPb"/>
    <property type="match status" value="1"/>
</dbReference>
<evidence type="ECO:0000313" key="5">
    <source>
        <dbReference type="Proteomes" id="UP000534870"/>
    </source>
</evidence>
<evidence type="ECO:0000313" key="4">
    <source>
        <dbReference type="EMBL" id="NVN12004.1"/>
    </source>
</evidence>
<reference evidence="4 5" key="1">
    <citation type="submission" date="2020-06" db="EMBL/GenBank/DDBJ databases">
        <title>Description of novel acetic acid bacteria.</title>
        <authorList>
            <person name="Sombolestani A."/>
        </authorList>
    </citation>
    <scope>NUCLEOTIDE SEQUENCE [LARGE SCALE GENOMIC DNA]</scope>
    <source>
        <strain evidence="4 5">LMG 31431</strain>
    </source>
</reference>
<accession>A0A7Y7IX72</accession>
<keyword evidence="2" id="KW-0732">Signal</keyword>
<protein>
    <submittedName>
        <fullName evidence="4">ABC transporter substrate-binding protein</fullName>
    </submittedName>
</protein>
<dbReference type="InterPro" id="IPR001638">
    <property type="entry name" value="Solute-binding_3/MltF_N"/>
</dbReference>
<evidence type="ECO:0000256" key="1">
    <source>
        <dbReference type="ARBA" id="ARBA00010742"/>
    </source>
</evidence>
<dbReference type="PANTHER" id="PTHR30024:SF48">
    <property type="entry name" value="ABC TRANSPORTER SUBSTRATE-BINDING PROTEIN"/>
    <property type="match status" value="1"/>
</dbReference>
<feature type="non-terminal residue" evidence="4">
    <location>
        <position position="326"/>
    </location>
</feature>
<proteinExistence type="inferred from homology"/>
<evidence type="ECO:0000256" key="2">
    <source>
        <dbReference type="SAM" id="SignalP"/>
    </source>
</evidence>
<feature type="domain" description="Solute-binding protein family 3/N-terminal" evidence="3">
    <location>
        <begin position="19"/>
        <end position="255"/>
    </location>
</feature>
<organism evidence="4 5">
    <name type="scientific">Nguyenibacter vanlangensis</name>
    <dbReference type="NCBI Taxonomy" id="1216886"/>
    <lineage>
        <taxon>Bacteria</taxon>
        <taxon>Pseudomonadati</taxon>
        <taxon>Pseudomonadota</taxon>
        <taxon>Alphaproteobacteria</taxon>
        <taxon>Acetobacterales</taxon>
        <taxon>Acetobacteraceae</taxon>
        <taxon>Nguyenibacter</taxon>
    </lineage>
</organism>
<name>A0A7Y7IX72_9PROT</name>
<sequence>MPIPRRLCLAGAGALAGHVFTAGLAAAAEPIVLSVGDQNDSLRSLLEAAGEAAPTGYRIAWKEFTQAQPLLQAQNAGAIDFCRAGDVAFLFAYASGAPIVAVGANITGGQGAAILVRGDSAIATVRDLKGKRVILSPAGLGEPLLYGRLEQAGLTAADVHVVRAAQNVAQLSLATGRVDAWVTWQPYIALGQEVDGDRILADGAGILPFYVFGIAHRDALAAKRAAIVDLQRRIARATAWARAHRDLYARTLAKISHLPDAVARRSVAASRLEDVAIDDGVIRDTAALYGRLAAYGLIAKGLDIKAAFDPTVRWAASSDGLARGMA</sequence>
<evidence type="ECO:0000259" key="3">
    <source>
        <dbReference type="SMART" id="SM00062"/>
    </source>
</evidence>
<dbReference type="Pfam" id="PF09084">
    <property type="entry name" value="NMT1"/>
    <property type="match status" value="1"/>
</dbReference>
<comment type="similarity">
    <text evidence="1">Belongs to the bacterial solute-binding protein SsuA/TauA family.</text>
</comment>
<dbReference type="InterPro" id="IPR015168">
    <property type="entry name" value="SsuA/THI5"/>
</dbReference>
<gene>
    <name evidence="4" type="ORF">HUK84_12900</name>
</gene>
<dbReference type="SUPFAM" id="SSF53850">
    <property type="entry name" value="Periplasmic binding protein-like II"/>
    <property type="match status" value="1"/>
</dbReference>
<dbReference type="AlphaFoldDB" id="A0A7Y7IX72"/>
<dbReference type="PANTHER" id="PTHR30024">
    <property type="entry name" value="ALIPHATIC SULFONATES-BINDING PROTEIN-RELATED"/>
    <property type="match status" value="1"/>
</dbReference>
<feature type="chain" id="PRO_5030950533" evidence="2">
    <location>
        <begin position="28"/>
        <end position="326"/>
    </location>
</feature>
<comment type="caution">
    <text evidence="4">The sequence shown here is derived from an EMBL/GenBank/DDBJ whole genome shotgun (WGS) entry which is preliminary data.</text>
</comment>
<dbReference type="Proteomes" id="UP000534870">
    <property type="component" value="Unassembled WGS sequence"/>
</dbReference>
<dbReference type="RefSeq" id="WP_176640656.1">
    <property type="nucleotide sequence ID" value="NZ_JABXXP010000309.1"/>
</dbReference>
<dbReference type="EMBL" id="JABXXP010000309">
    <property type="protein sequence ID" value="NVN12004.1"/>
    <property type="molecule type" value="Genomic_DNA"/>
</dbReference>
<dbReference type="Gene3D" id="3.40.190.10">
    <property type="entry name" value="Periplasmic binding protein-like II"/>
    <property type="match status" value="2"/>
</dbReference>
<feature type="signal peptide" evidence="2">
    <location>
        <begin position="1"/>
        <end position="27"/>
    </location>
</feature>